<dbReference type="EMBL" id="BJXH01000003">
    <property type="protein sequence ID" value="GEM67113.1"/>
    <property type="molecule type" value="Genomic_DNA"/>
</dbReference>
<proteinExistence type="predicted"/>
<reference evidence="1 2" key="1">
    <citation type="submission" date="2019-07" db="EMBL/GenBank/DDBJ databases">
        <title>Whole genome shotgun sequence of Sphingobacterium mizutaii NBRC 14946.</title>
        <authorList>
            <person name="Hosoyama A."/>
            <person name="Uohara A."/>
            <person name="Ohji S."/>
            <person name="Ichikawa N."/>
        </authorList>
    </citation>
    <scope>NUCLEOTIDE SEQUENCE [LARGE SCALE GENOMIC DNA]</scope>
    <source>
        <strain evidence="1 2">NBRC 14946</strain>
    </source>
</reference>
<comment type="caution">
    <text evidence="1">The sequence shown here is derived from an EMBL/GenBank/DDBJ whole genome shotgun (WGS) entry which is preliminary data.</text>
</comment>
<sequence length="90" mass="10440">MPTTTITIGGNKKRGKLERFALYKKCYCGSSSKIPKNTKIEMETTDQHQRTRTSSNQILFEMEKYLSNFDLNITNKEVEKFRASQINKCP</sequence>
<keyword evidence="2" id="KW-1185">Reference proteome</keyword>
<gene>
    <name evidence="1" type="ORF">SMI01S_07190</name>
</gene>
<protein>
    <submittedName>
        <fullName evidence="1">Uncharacterized protein</fullName>
    </submittedName>
</protein>
<evidence type="ECO:0000313" key="1">
    <source>
        <dbReference type="EMBL" id="GEM67113.1"/>
    </source>
</evidence>
<dbReference type="Proteomes" id="UP000321676">
    <property type="component" value="Unassembled WGS sequence"/>
</dbReference>
<accession>A0ABQ0VZN9</accession>
<name>A0ABQ0VZN9_9SPHI</name>
<organism evidence="1 2">
    <name type="scientific">Sphingobacterium mizutaii NBRC 14946 = DSM 11724</name>
    <dbReference type="NCBI Taxonomy" id="1220576"/>
    <lineage>
        <taxon>Bacteria</taxon>
        <taxon>Pseudomonadati</taxon>
        <taxon>Bacteroidota</taxon>
        <taxon>Sphingobacteriia</taxon>
        <taxon>Sphingobacteriales</taxon>
        <taxon>Sphingobacteriaceae</taxon>
        <taxon>Sphingobacterium</taxon>
    </lineage>
</organism>
<evidence type="ECO:0000313" key="2">
    <source>
        <dbReference type="Proteomes" id="UP000321676"/>
    </source>
</evidence>